<protein>
    <submittedName>
        <fullName evidence="1">Uncharacterized protein</fullName>
    </submittedName>
</protein>
<proteinExistence type="predicted"/>
<gene>
    <name evidence="1" type="ORF">JBS370_LOCUS10869</name>
</gene>
<organism evidence="1 2">
    <name type="scientific">Rotaria sordida</name>
    <dbReference type="NCBI Taxonomy" id="392033"/>
    <lineage>
        <taxon>Eukaryota</taxon>
        <taxon>Metazoa</taxon>
        <taxon>Spiralia</taxon>
        <taxon>Gnathifera</taxon>
        <taxon>Rotifera</taxon>
        <taxon>Eurotatoria</taxon>
        <taxon>Bdelloidea</taxon>
        <taxon>Philodinida</taxon>
        <taxon>Philodinidae</taxon>
        <taxon>Rotaria</taxon>
    </lineage>
</organism>
<reference evidence="1" key="1">
    <citation type="submission" date="2021-02" db="EMBL/GenBank/DDBJ databases">
        <authorList>
            <person name="Nowell W R."/>
        </authorList>
    </citation>
    <scope>NUCLEOTIDE SEQUENCE</scope>
</reference>
<comment type="caution">
    <text evidence="1">The sequence shown here is derived from an EMBL/GenBank/DDBJ whole genome shotgun (WGS) entry which is preliminary data.</text>
</comment>
<name>A0A818W8J9_9BILA</name>
<dbReference type="AlphaFoldDB" id="A0A818W8J9"/>
<sequence>MLALDSNDRHLITKFYDLQPNKKQIHLAKIIWQKIADELQTKEYDEDQRASLISTCSKTITQYKFDLMSLNLDIIENIKRGHQQQLLLLQDKLIQSNCNETLKQAIINRQEAMRARHEIRRRRRSNIFIYKTTTASSSFIEVDLKLTPAQMSMFINGFKYIIPCQNSLKGHRIPIADERAKQAFTALQRIFYEFQSQKLSKRLEKRAQREYKIVRTEEYMLKTEAYKEITNGRCPLADNLHSVNTLLDYLSGTSLRRIVVARKYTFINDIDVIRRLEKHVADGCITSTTKFITTDVENLYTMIPRVDALEAYFDIGSALASRHGSTH</sequence>
<evidence type="ECO:0000313" key="2">
    <source>
        <dbReference type="Proteomes" id="UP000663836"/>
    </source>
</evidence>
<accession>A0A818W8J9</accession>
<dbReference type="Proteomes" id="UP000663836">
    <property type="component" value="Unassembled WGS sequence"/>
</dbReference>
<evidence type="ECO:0000313" key="1">
    <source>
        <dbReference type="EMBL" id="CAF3722259.1"/>
    </source>
</evidence>
<dbReference type="EMBL" id="CAJOBD010000811">
    <property type="protein sequence ID" value="CAF3722259.1"/>
    <property type="molecule type" value="Genomic_DNA"/>
</dbReference>